<evidence type="ECO:0000256" key="1">
    <source>
        <dbReference type="ARBA" id="ARBA00000439"/>
    </source>
</evidence>
<organism evidence="11 12">
    <name type="scientific">Desulfonispora thiosulfatigenes DSM 11270</name>
    <dbReference type="NCBI Taxonomy" id="656914"/>
    <lineage>
        <taxon>Bacteria</taxon>
        <taxon>Bacillati</taxon>
        <taxon>Bacillota</taxon>
        <taxon>Clostridia</taxon>
        <taxon>Eubacteriales</taxon>
        <taxon>Peptococcaceae</taxon>
        <taxon>Desulfonispora</taxon>
    </lineage>
</organism>
<dbReference type="STRING" id="656914.SAMN00017405_0184"/>
<dbReference type="AlphaFoldDB" id="A0A1W1VLY2"/>
<dbReference type="PANTHER" id="PTHR32438">
    <property type="entry name" value="4-ALPHA-GLUCANOTRANSFERASE DPE1, CHLOROPLASTIC/AMYLOPLASTIC"/>
    <property type="match status" value="1"/>
</dbReference>
<evidence type="ECO:0000313" key="12">
    <source>
        <dbReference type="Proteomes" id="UP000192731"/>
    </source>
</evidence>
<keyword evidence="5 10" id="KW-0328">Glycosyltransferase</keyword>
<dbReference type="InterPro" id="IPR003385">
    <property type="entry name" value="Glyco_hydro_77"/>
</dbReference>
<dbReference type="NCBIfam" id="NF011080">
    <property type="entry name" value="PRK14508.1-3"/>
    <property type="match status" value="1"/>
</dbReference>
<evidence type="ECO:0000256" key="5">
    <source>
        <dbReference type="ARBA" id="ARBA00022676"/>
    </source>
</evidence>
<dbReference type="EC" id="2.4.1.25" evidence="3 10"/>
<dbReference type="Gene3D" id="3.20.20.80">
    <property type="entry name" value="Glycosidases"/>
    <property type="match status" value="1"/>
</dbReference>
<dbReference type="SUPFAM" id="SSF51445">
    <property type="entry name" value="(Trans)glycosidases"/>
    <property type="match status" value="1"/>
</dbReference>
<sequence length="479" mass="56467">MQLNRATGTLLHPTSFPGRYGIGDLGIPAYQFIDFLAESKQRLWQILPLNPVGFNGSPYQSYSAFANNHLLISVDELVSEGLLDKEDIYTYDFNPSKIEWKVINDFKDDLLHKAFRNFSTKYKDENFNLFINKNAYWLNNYALFMALKNHFKGLPWNQWDEDIKNRDNDALIKYKKSLKTEINYHLFLQYYFYKQWKKLKTYANNKNIEIIGDIPIFIAEDSCDVWVYPHYFKLDDHGIPLKVAGVPPDYFSETGQRWGNPLYCFEVMQKNDYLWWRQRITNLLEYVDYIRIDHFRGFESYYEIPANEETAINGKWVKGPGEQFFSTLKMYLGDLPLIAEDLGIITPEVINLKDKFNLPGMKVLQFIEKESITENNKSQNNVYYTGTHDNDTLLGWYKKKSKLSKEITKDMCFSFIESLYFSKAKWVITPLQDLLVLDSKDRMNVPGTTLGNWSWRYLEDDLKLVDSKQLASLILKYDR</sequence>
<keyword evidence="12" id="KW-1185">Reference proteome</keyword>
<dbReference type="InterPro" id="IPR017853">
    <property type="entry name" value="GH"/>
</dbReference>
<dbReference type="PANTHER" id="PTHR32438:SF5">
    <property type="entry name" value="4-ALPHA-GLUCANOTRANSFERASE DPE1, CHLOROPLASTIC_AMYLOPLASTIC"/>
    <property type="match status" value="1"/>
</dbReference>
<dbReference type="NCBIfam" id="TIGR00217">
    <property type="entry name" value="malQ"/>
    <property type="match status" value="1"/>
</dbReference>
<dbReference type="Proteomes" id="UP000192731">
    <property type="component" value="Unassembled WGS sequence"/>
</dbReference>
<dbReference type="OrthoDB" id="9811841at2"/>
<comment type="catalytic activity">
    <reaction evidence="1 10">
        <text>Transfers a segment of a (1-&gt;4)-alpha-D-glucan to a new position in an acceptor, which may be glucose or a (1-&gt;4)-alpha-D-glucan.</text>
        <dbReference type="EC" id="2.4.1.25"/>
    </reaction>
</comment>
<evidence type="ECO:0000256" key="3">
    <source>
        <dbReference type="ARBA" id="ARBA00012560"/>
    </source>
</evidence>
<keyword evidence="6 10" id="KW-0808">Transferase</keyword>
<dbReference type="EMBL" id="FWWT01000022">
    <property type="protein sequence ID" value="SMB94326.1"/>
    <property type="molecule type" value="Genomic_DNA"/>
</dbReference>
<protein>
    <recommendedName>
        <fullName evidence="4 10">4-alpha-glucanotransferase</fullName>
        <ecNumber evidence="3 10">2.4.1.25</ecNumber>
    </recommendedName>
    <alternativeName>
        <fullName evidence="8 10">Amylomaltase</fullName>
    </alternativeName>
    <alternativeName>
        <fullName evidence="9 10">Disproportionating enzyme</fullName>
    </alternativeName>
</protein>
<evidence type="ECO:0000256" key="7">
    <source>
        <dbReference type="ARBA" id="ARBA00023277"/>
    </source>
</evidence>
<evidence type="ECO:0000256" key="6">
    <source>
        <dbReference type="ARBA" id="ARBA00022679"/>
    </source>
</evidence>
<accession>A0A1W1VLY2</accession>
<keyword evidence="7 10" id="KW-0119">Carbohydrate metabolism</keyword>
<evidence type="ECO:0000256" key="8">
    <source>
        <dbReference type="ARBA" id="ARBA00031423"/>
    </source>
</evidence>
<dbReference type="GO" id="GO:0005975">
    <property type="term" value="P:carbohydrate metabolic process"/>
    <property type="evidence" value="ECO:0007669"/>
    <property type="project" value="InterPro"/>
</dbReference>
<evidence type="ECO:0000313" key="11">
    <source>
        <dbReference type="EMBL" id="SMB94326.1"/>
    </source>
</evidence>
<dbReference type="GO" id="GO:0004134">
    <property type="term" value="F:4-alpha-glucanotransferase activity"/>
    <property type="evidence" value="ECO:0007669"/>
    <property type="project" value="UniProtKB-EC"/>
</dbReference>
<evidence type="ECO:0000256" key="4">
    <source>
        <dbReference type="ARBA" id="ARBA00020295"/>
    </source>
</evidence>
<evidence type="ECO:0000256" key="9">
    <source>
        <dbReference type="ARBA" id="ARBA00031501"/>
    </source>
</evidence>
<proteinExistence type="inferred from homology"/>
<evidence type="ECO:0000256" key="2">
    <source>
        <dbReference type="ARBA" id="ARBA00005684"/>
    </source>
</evidence>
<name>A0A1W1VLY2_DESTI</name>
<gene>
    <name evidence="11" type="ORF">SAMN00017405_0184</name>
</gene>
<reference evidence="11 12" key="1">
    <citation type="submission" date="2017-04" db="EMBL/GenBank/DDBJ databases">
        <authorList>
            <person name="Afonso C.L."/>
            <person name="Miller P.J."/>
            <person name="Scott M.A."/>
            <person name="Spackman E."/>
            <person name="Goraichik I."/>
            <person name="Dimitrov K.M."/>
            <person name="Suarez D.L."/>
            <person name="Swayne D.E."/>
        </authorList>
    </citation>
    <scope>NUCLEOTIDE SEQUENCE [LARGE SCALE GENOMIC DNA]</scope>
    <source>
        <strain evidence="11 12">DSM 11270</strain>
    </source>
</reference>
<dbReference type="RefSeq" id="WP_084054002.1">
    <property type="nucleotide sequence ID" value="NZ_FWWT01000022.1"/>
</dbReference>
<comment type="similarity">
    <text evidence="2 10">Belongs to the disproportionating enzyme family.</text>
</comment>
<evidence type="ECO:0000256" key="10">
    <source>
        <dbReference type="RuleBase" id="RU361207"/>
    </source>
</evidence>
<dbReference type="Pfam" id="PF02446">
    <property type="entry name" value="Glyco_hydro_77"/>
    <property type="match status" value="1"/>
</dbReference>